<sequence length="337" mass="37178">MSKPLIKRLAFPVLIIMGLLVASFLVPVLNPDYEEVTQYLSDENNKVIAAPPFTPEEMPLLGSDRLGRNFLLLLMAGAKFTIFAALVIAALRMIFGFGFALLYTFLPGSFTRPLKGLGESFQYLPLAIVVFGLLAPIEGAFQGGALPSGRYFFIQLAGIAAITIPSLGIYLGEEMKLFMKQEFVDVSKTMGASRFHLIRKHLLPQFLRHSIVLFSEQVSQALSLLIQLGIILMALGGMKVAEFAIGPFEPSNPVYFSETNEWAATISMNIQQVFTNPLLVVVPLILFSILILSINSISATLKKALIDSDLPVKQKIKEEKKSTERAVRSEELFTFKG</sequence>
<dbReference type="AlphaFoldDB" id="A0A0P6WLN8"/>
<keyword evidence="2" id="KW-0813">Transport</keyword>
<reference evidence="7 8" key="1">
    <citation type="submission" date="2015-08" db="EMBL/GenBank/DDBJ databases">
        <title>Draft Genome Sequence of Bacillus vietnamensis UCD-SED5.</title>
        <authorList>
            <person name="Lee R.D."/>
            <person name="Jospin G."/>
            <person name="Lang J.M."/>
            <person name="Coil D.A."/>
            <person name="Eisen J.A."/>
        </authorList>
    </citation>
    <scope>NUCLEOTIDE SEQUENCE [LARGE SCALE GENOMIC DNA]</scope>
    <source>
        <strain evidence="7 8">UCD-SED5</strain>
    </source>
</reference>
<dbReference type="Proteomes" id="UP000050398">
    <property type="component" value="Unassembled WGS sequence"/>
</dbReference>
<comment type="caution">
    <text evidence="7">The sequence shown here is derived from an EMBL/GenBank/DDBJ whole genome shotgun (WGS) entry which is preliminary data.</text>
</comment>
<keyword evidence="3 6" id="KW-0812">Transmembrane</keyword>
<evidence type="ECO:0000313" key="8">
    <source>
        <dbReference type="Proteomes" id="UP000050398"/>
    </source>
</evidence>
<evidence type="ECO:0000256" key="6">
    <source>
        <dbReference type="SAM" id="Phobius"/>
    </source>
</evidence>
<feature type="transmembrane region" description="Helical" evidence="6">
    <location>
        <begin position="123"/>
        <end position="145"/>
    </location>
</feature>
<dbReference type="InterPro" id="IPR035906">
    <property type="entry name" value="MetI-like_sf"/>
</dbReference>
<dbReference type="OrthoDB" id="2155652at2"/>
<dbReference type="RefSeq" id="WP_060673753.1">
    <property type="nucleotide sequence ID" value="NZ_LIXZ01000016.1"/>
</dbReference>
<dbReference type="Gene3D" id="1.10.3720.10">
    <property type="entry name" value="MetI-like"/>
    <property type="match status" value="1"/>
</dbReference>
<feature type="transmembrane region" description="Helical" evidence="6">
    <location>
        <begin position="278"/>
        <end position="297"/>
    </location>
</feature>
<evidence type="ECO:0000256" key="1">
    <source>
        <dbReference type="ARBA" id="ARBA00004141"/>
    </source>
</evidence>
<feature type="transmembrane region" description="Helical" evidence="6">
    <location>
        <begin position="9"/>
        <end position="29"/>
    </location>
</feature>
<name>A0A0P6WLN8_9BACI</name>
<comment type="subcellular location">
    <subcellularLocation>
        <location evidence="1">Membrane</location>
        <topology evidence="1">Multi-pass membrane protein</topology>
    </subcellularLocation>
</comment>
<dbReference type="GO" id="GO:0055085">
    <property type="term" value="P:transmembrane transport"/>
    <property type="evidence" value="ECO:0007669"/>
    <property type="project" value="InterPro"/>
</dbReference>
<dbReference type="PANTHER" id="PTHR43839:SF3">
    <property type="entry name" value="OLIGOPEPTIDE ABC TRANSPORTER, PERMEASE PROTEIN"/>
    <property type="match status" value="1"/>
</dbReference>
<dbReference type="EMBL" id="LIXZ01000016">
    <property type="protein sequence ID" value="KPL58369.1"/>
    <property type="molecule type" value="Genomic_DNA"/>
</dbReference>
<feature type="transmembrane region" description="Helical" evidence="6">
    <location>
        <begin position="70"/>
        <end position="103"/>
    </location>
</feature>
<organism evidence="7 8">
    <name type="scientific">Rossellomorea vietnamensis</name>
    <dbReference type="NCBI Taxonomy" id="218284"/>
    <lineage>
        <taxon>Bacteria</taxon>
        <taxon>Bacillati</taxon>
        <taxon>Bacillota</taxon>
        <taxon>Bacilli</taxon>
        <taxon>Bacillales</taxon>
        <taxon>Bacillaceae</taxon>
        <taxon>Rossellomorea</taxon>
    </lineage>
</organism>
<evidence type="ECO:0000256" key="3">
    <source>
        <dbReference type="ARBA" id="ARBA00022692"/>
    </source>
</evidence>
<dbReference type="PANTHER" id="PTHR43839">
    <property type="entry name" value="OPPC IN A BINDING PROTEIN-DEPENDENT TRANSPORT SYSTEM"/>
    <property type="match status" value="1"/>
</dbReference>
<feature type="transmembrane region" description="Helical" evidence="6">
    <location>
        <begin position="151"/>
        <end position="171"/>
    </location>
</feature>
<evidence type="ECO:0000256" key="4">
    <source>
        <dbReference type="ARBA" id="ARBA00022989"/>
    </source>
</evidence>
<dbReference type="GO" id="GO:0016020">
    <property type="term" value="C:membrane"/>
    <property type="evidence" value="ECO:0007669"/>
    <property type="project" value="UniProtKB-SubCell"/>
</dbReference>
<protein>
    <submittedName>
        <fullName evidence="7">Uncharacterized protein</fullName>
    </submittedName>
</protein>
<dbReference type="InterPro" id="IPR000515">
    <property type="entry name" value="MetI-like"/>
</dbReference>
<keyword evidence="5 6" id="KW-0472">Membrane</keyword>
<dbReference type="CDD" id="cd06261">
    <property type="entry name" value="TM_PBP2"/>
    <property type="match status" value="1"/>
</dbReference>
<gene>
    <name evidence="7" type="ORF">AM506_17285</name>
</gene>
<feature type="transmembrane region" description="Helical" evidence="6">
    <location>
        <begin position="221"/>
        <end position="241"/>
    </location>
</feature>
<proteinExistence type="predicted"/>
<accession>A0A0P6WLN8</accession>
<evidence type="ECO:0000256" key="2">
    <source>
        <dbReference type="ARBA" id="ARBA00022448"/>
    </source>
</evidence>
<evidence type="ECO:0000313" key="7">
    <source>
        <dbReference type="EMBL" id="KPL58369.1"/>
    </source>
</evidence>
<dbReference type="PATRIC" id="fig|218284.4.peg.1676"/>
<evidence type="ECO:0000256" key="5">
    <source>
        <dbReference type="ARBA" id="ARBA00023136"/>
    </source>
</evidence>
<keyword evidence="4 6" id="KW-1133">Transmembrane helix</keyword>
<dbReference type="SUPFAM" id="SSF161098">
    <property type="entry name" value="MetI-like"/>
    <property type="match status" value="1"/>
</dbReference>